<dbReference type="Proteomes" id="UP000765509">
    <property type="component" value="Unassembled WGS sequence"/>
</dbReference>
<reference evidence="2" key="1">
    <citation type="submission" date="2021-03" db="EMBL/GenBank/DDBJ databases">
        <title>Draft genome sequence of rust myrtle Austropuccinia psidii MF-1, a brazilian biotype.</title>
        <authorList>
            <person name="Quecine M.C."/>
            <person name="Pachon D.M.R."/>
            <person name="Bonatelli M.L."/>
            <person name="Correr F.H."/>
            <person name="Franceschini L.M."/>
            <person name="Leite T.F."/>
            <person name="Margarido G.R.A."/>
            <person name="Almeida C.A."/>
            <person name="Ferrarezi J.A."/>
            <person name="Labate C.A."/>
        </authorList>
    </citation>
    <scope>NUCLEOTIDE SEQUENCE</scope>
    <source>
        <strain evidence="2">MF-1</strain>
    </source>
</reference>
<proteinExistence type="predicted"/>
<comment type="caution">
    <text evidence="2">The sequence shown here is derived from an EMBL/GenBank/DDBJ whole genome shotgun (WGS) entry which is preliminary data.</text>
</comment>
<name>A0A9Q3GW48_9BASI</name>
<feature type="compositionally biased region" description="Basic and acidic residues" evidence="1">
    <location>
        <begin position="52"/>
        <end position="62"/>
    </location>
</feature>
<gene>
    <name evidence="2" type="ORF">O181_022213</name>
</gene>
<dbReference type="AlphaFoldDB" id="A0A9Q3GW48"/>
<dbReference type="EMBL" id="AVOT02006811">
    <property type="protein sequence ID" value="MBW0482498.1"/>
    <property type="molecule type" value="Genomic_DNA"/>
</dbReference>
<feature type="region of interest" description="Disordered" evidence="1">
    <location>
        <begin position="49"/>
        <end position="83"/>
    </location>
</feature>
<protein>
    <submittedName>
        <fullName evidence="2">Uncharacterized protein</fullName>
    </submittedName>
</protein>
<evidence type="ECO:0000313" key="2">
    <source>
        <dbReference type="EMBL" id="MBW0482498.1"/>
    </source>
</evidence>
<evidence type="ECO:0000313" key="3">
    <source>
        <dbReference type="Proteomes" id="UP000765509"/>
    </source>
</evidence>
<keyword evidence="3" id="KW-1185">Reference proteome</keyword>
<accession>A0A9Q3GW48</accession>
<sequence>MPDPSQDGQFANKGSLSRDISYSSIKRLPQTQDKACDTRREWGFIDAGASEPSRDIAGKNEGVHFAGPVGLKVPTNFQGPDEA</sequence>
<evidence type="ECO:0000256" key="1">
    <source>
        <dbReference type="SAM" id="MobiDB-lite"/>
    </source>
</evidence>
<organism evidence="2 3">
    <name type="scientific">Austropuccinia psidii MF-1</name>
    <dbReference type="NCBI Taxonomy" id="1389203"/>
    <lineage>
        <taxon>Eukaryota</taxon>
        <taxon>Fungi</taxon>
        <taxon>Dikarya</taxon>
        <taxon>Basidiomycota</taxon>
        <taxon>Pucciniomycotina</taxon>
        <taxon>Pucciniomycetes</taxon>
        <taxon>Pucciniales</taxon>
        <taxon>Sphaerophragmiaceae</taxon>
        <taxon>Austropuccinia</taxon>
    </lineage>
</organism>